<dbReference type="SUPFAM" id="SSF57959">
    <property type="entry name" value="Leucine zipper domain"/>
    <property type="match status" value="1"/>
</dbReference>
<keyword evidence="6" id="KW-1185">Reference proteome</keyword>
<feature type="compositionally biased region" description="Low complexity" evidence="4">
    <location>
        <begin position="180"/>
        <end position="195"/>
    </location>
</feature>
<dbReference type="CDD" id="cd14688">
    <property type="entry name" value="bZIP_YAP"/>
    <property type="match status" value="1"/>
</dbReference>
<organism evidence="5 6">
    <name type="scientific">Microdochium bolleyi</name>
    <dbReference type="NCBI Taxonomy" id="196109"/>
    <lineage>
        <taxon>Eukaryota</taxon>
        <taxon>Fungi</taxon>
        <taxon>Dikarya</taxon>
        <taxon>Ascomycota</taxon>
        <taxon>Pezizomycotina</taxon>
        <taxon>Sordariomycetes</taxon>
        <taxon>Xylariomycetidae</taxon>
        <taxon>Xylariales</taxon>
        <taxon>Microdochiaceae</taxon>
        <taxon>Microdochium</taxon>
    </lineage>
</organism>
<dbReference type="GO" id="GO:0000976">
    <property type="term" value="F:transcription cis-regulatory region binding"/>
    <property type="evidence" value="ECO:0007669"/>
    <property type="project" value="InterPro"/>
</dbReference>
<dbReference type="InterPro" id="IPR046347">
    <property type="entry name" value="bZIP_sf"/>
</dbReference>
<feature type="region of interest" description="Disordered" evidence="4">
    <location>
        <begin position="1"/>
        <end position="41"/>
    </location>
</feature>
<evidence type="ECO:0000256" key="1">
    <source>
        <dbReference type="ARBA" id="ARBA00004123"/>
    </source>
</evidence>
<evidence type="ECO:0000313" key="6">
    <source>
        <dbReference type="Proteomes" id="UP000070501"/>
    </source>
</evidence>
<gene>
    <name evidence="5" type="ORF">Micbo1qcDRAFT_207803</name>
</gene>
<dbReference type="Proteomes" id="UP000070501">
    <property type="component" value="Unassembled WGS sequence"/>
</dbReference>
<dbReference type="AlphaFoldDB" id="A0A136ISR7"/>
<keyword evidence="3" id="KW-0539">Nucleus</keyword>
<dbReference type="PANTHER" id="PTHR40621">
    <property type="entry name" value="TRANSCRIPTION FACTOR KAPC-RELATED"/>
    <property type="match status" value="1"/>
</dbReference>
<evidence type="ECO:0000256" key="4">
    <source>
        <dbReference type="SAM" id="MobiDB-lite"/>
    </source>
</evidence>
<feature type="region of interest" description="Disordered" evidence="4">
    <location>
        <begin position="160"/>
        <end position="195"/>
    </location>
</feature>
<evidence type="ECO:0000313" key="5">
    <source>
        <dbReference type="EMBL" id="KXJ88054.1"/>
    </source>
</evidence>
<dbReference type="InParanoid" id="A0A136ISR7"/>
<reference evidence="6" key="1">
    <citation type="submission" date="2016-02" db="EMBL/GenBank/DDBJ databases">
        <title>Draft genome sequence of Microdochium bolleyi, a fungal endophyte of beachgrass.</title>
        <authorList>
            <consortium name="DOE Joint Genome Institute"/>
            <person name="David A.S."/>
            <person name="May G."/>
            <person name="Haridas S."/>
            <person name="Lim J."/>
            <person name="Wang M."/>
            <person name="Labutti K."/>
            <person name="Lipzen A."/>
            <person name="Barry K."/>
            <person name="Grigoriev I.V."/>
        </authorList>
    </citation>
    <scope>NUCLEOTIDE SEQUENCE [LARGE SCALE GENOMIC DNA]</scope>
    <source>
        <strain evidence="6">J235TASD1</strain>
    </source>
</reference>
<dbReference type="EMBL" id="KQ964260">
    <property type="protein sequence ID" value="KXJ88054.1"/>
    <property type="molecule type" value="Genomic_DNA"/>
</dbReference>
<comment type="subcellular location">
    <subcellularLocation>
        <location evidence="2">Cytoplasm</location>
    </subcellularLocation>
    <subcellularLocation>
        <location evidence="1">Nucleus</location>
    </subcellularLocation>
</comment>
<dbReference type="Gene3D" id="1.20.5.170">
    <property type="match status" value="1"/>
</dbReference>
<protein>
    <recommendedName>
        <fullName evidence="7">BZIP domain-containing protein</fullName>
    </recommendedName>
</protein>
<evidence type="ECO:0000256" key="2">
    <source>
        <dbReference type="ARBA" id="ARBA00004496"/>
    </source>
</evidence>
<feature type="compositionally biased region" description="Polar residues" evidence="4">
    <location>
        <begin position="162"/>
        <end position="179"/>
    </location>
</feature>
<evidence type="ECO:0000256" key="3">
    <source>
        <dbReference type="ARBA" id="ARBA00023242"/>
    </source>
</evidence>
<name>A0A136ISR7_9PEZI</name>
<proteinExistence type="predicted"/>
<sequence length="309" mass="33796">MSSPRPMFRMFNPNKKSKEEAAEQRREQLRRAQNTYRQRKTRYVKDLETALSKSQQREHRLVAELERLQTVCHHHGVLTDARGTPTLPSPPPSSTRLGGFSSLAARACDVDQATLGMTFVLKIEEPCLDHIHGDPKKPDEPSGHAMTATAHLLCLQREQSHVRNASASPPQNRWTRNFKSSPASTASASSPGSSWPSPLLLAATADASDSATQPSVILERLLALAPDVATLPPSGAGGGESVGITPIQAWDEIRRRPVLGSLDLQCIMGLAEKLRDSARCHGFGAVVDHSVFQQLLVEFMSSKISFRTP</sequence>
<dbReference type="InterPro" id="IPR023167">
    <property type="entry name" value="Yap1_redox_dom_sf"/>
</dbReference>
<dbReference type="PANTHER" id="PTHR40621:SF6">
    <property type="entry name" value="AP-1-LIKE TRANSCRIPTION FACTOR YAP1-RELATED"/>
    <property type="match status" value="1"/>
</dbReference>
<dbReference type="GO" id="GO:0005737">
    <property type="term" value="C:cytoplasm"/>
    <property type="evidence" value="ECO:0007669"/>
    <property type="project" value="UniProtKB-SubCell"/>
</dbReference>
<accession>A0A136ISR7</accession>
<evidence type="ECO:0008006" key="7">
    <source>
        <dbReference type="Google" id="ProtNLM"/>
    </source>
</evidence>
<dbReference type="InterPro" id="IPR050936">
    <property type="entry name" value="AP-1-like"/>
</dbReference>
<dbReference type="OrthoDB" id="2590011at2759"/>
<dbReference type="Gene3D" id="1.10.238.100">
    <property type="entry name" value="YAP1 redox domain. Chain B"/>
    <property type="match status" value="1"/>
</dbReference>
<dbReference type="STRING" id="196109.A0A136ISR7"/>
<dbReference type="SUPFAM" id="SSF111430">
    <property type="entry name" value="YAP1 redox domain"/>
    <property type="match status" value="1"/>
</dbReference>
<dbReference type="GO" id="GO:0001228">
    <property type="term" value="F:DNA-binding transcription activator activity, RNA polymerase II-specific"/>
    <property type="evidence" value="ECO:0007669"/>
    <property type="project" value="TreeGrafter"/>
</dbReference>
<dbReference type="GO" id="GO:0090575">
    <property type="term" value="C:RNA polymerase II transcription regulator complex"/>
    <property type="evidence" value="ECO:0007669"/>
    <property type="project" value="TreeGrafter"/>
</dbReference>
<feature type="compositionally biased region" description="Basic and acidic residues" evidence="4">
    <location>
        <begin position="16"/>
        <end position="30"/>
    </location>
</feature>